<dbReference type="PIRSF" id="PIRSF000495">
    <property type="entry name" value="Amidotransf_hisH"/>
    <property type="match status" value="1"/>
</dbReference>
<dbReference type="PANTHER" id="PTHR42701">
    <property type="entry name" value="IMIDAZOLE GLYCEROL PHOSPHATE SYNTHASE SUBUNIT HISH"/>
    <property type="match status" value="1"/>
</dbReference>
<dbReference type="GO" id="GO:0000107">
    <property type="term" value="F:imidazoleglycerol-phosphate synthase activity"/>
    <property type="evidence" value="ECO:0007669"/>
    <property type="project" value="TreeGrafter"/>
</dbReference>
<keyword evidence="6" id="KW-0368">Histidine biosynthesis</keyword>
<protein>
    <submittedName>
        <fullName evidence="12">Imidazole glycerol phosphate synthase subunit HisH</fullName>
    </submittedName>
</protein>
<feature type="active site" evidence="10">
    <location>
        <position position="195"/>
    </location>
</feature>
<dbReference type="InterPro" id="IPR017926">
    <property type="entry name" value="GATASE"/>
</dbReference>
<dbReference type="Pfam" id="PF00117">
    <property type="entry name" value="GATase"/>
    <property type="match status" value="1"/>
</dbReference>
<keyword evidence="5" id="KW-0315">Glutamine amidotransferase</keyword>
<evidence type="ECO:0000313" key="13">
    <source>
        <dbReference type="Proteomes" id="UP000747791"/>
    </source>
</evidence>
<dbReference type="PROSITE" id="PS51273">
    <property type="entry name" value="GATASE_TYPE_1"/>
    <property type="match status" value="1"/>
</dbReference>
<sequence>MYVSIVDYGTGNLNSVSKAIEAAATKINKKINIRISNKPKDILDSDKIILPGQGSYRQCALGVKNISGLWDSLNEFVLIKKKPIFGICVGMQLFSDQGFEEEVTKGFGWISGSVKKIKLNNKDLKLPHMGWNEVNIVKKNDLFLNIENLSHFYFVHSYAFEAENINHVVCTTDYEKSVVAALLKENIFGTQFHPEKS</sequence>
<evidence type="ECO:0000259" key="11">
    <source>
        <dbReference type="Pfam" id="PF00117"/>
    </source>
</evidence>
<dbReference type="GO" id="GO:0016829">
    <property type="term" value="F:lyase activity"/>
    <property type="evidence" value="ECO:0007669"/>
    <property type="project" value="UniProtKB-KW"/>
</dbReference>
<evidence type="ECO:0000256" key="6">
    <source>
        <dbReference type="ARBA" id="ARBA00023102"/>
    </source>
</evidence>
<evidence type="ECO:0000256" key="5">
    <source>
        <dbReference type="ARBA" id="ARBA00022962"/>
    </source>
</evidence>
<keyword evidence="4" id="KW-0378">Hydrolase</keyword>
<comment type="subunit">
    <text evidence="2">Heterodimer of HisH and HisF.</text>
</comment>
<evidence type="ECO:0000313" key="12">
    <source>
        <dbReference type="EMBL" id="NCU53347.1"/>
    </source>
</evidence>
<dbReference type="Proteomes" id="UP000747791">
    <property type="component" value="Unassembled WGS sequence"/>
</dbReference>
<dbReference type="SUPFAM" id="SSF52317">
    <property type="entry name" value="Class I glutamine amidotransferase-like"/>
    <property type="match status" value="1"/>
</dbReference>
<dbReference type="PANTHER" id="PTHR42701:SF1">
    <property type="entry name" value="IMIDAZOLE GLYCEROL PHOSPHATE SYNTHASE SUBUNIT HISH"/>
    <property type="match status" value="1"/>
</dbReference>
<evidence type="ECO:0000256" key="8">
    <source>
        <dbReference type="ARBA" id="ARBA00047838"/>
    </source>
</evidence>
<evidence type="ECO:0000256" key="10">
    <source>
        <dbReference type="PIRSR" id="PIRSR000495-1"/>
    </source>
</evidence>
<evidence type="ECO:0000256" key="7">
    <source>
        <dbReference type="ARBA" id="ARBA00023239"/>
    </source>
</evidence>
<organism evidence="12 13">
    <name type="scientific">Candidatus Fonsibacter lacus</name>
    <dbReference type="NCBI Taxonomy" id="2576439"/>
    <lineage>
        <taxon>Bacteria</taxon>
        <taxon>Pseudomonadati</taxon>
        <taxon>Pseudomonadota</taxon>
        <taxon>Alphaproteobacteria</taxon>
        <taxon>Candidatus Pelagibacterales</taxon>
        <taxon>Candidatus Pelagibacterales incertae sedis</taxon>
        <taxon>Candidatus Fonsibacter</taxon>
    </lineage>
</organism>
<gene>
    <name evidence="12" type="primary">hisH</name>
    <name evidence="12" type="ORF">EBX74_03500</name>
</gene>
<name>A0A966HRS0_9PROT</name>
<dbReference type="AlphaFoldDB" id="A0A966HRS0"/>
<evidence type="ECO:0000256" key="4">
    <source>
        <dbReference type="ARBA" id="ARBA00022801"/>
    </source>
</evidence>
<dbReference type="GO" id="GO:0004359">
    <property type="term" value="F:glutaminase activity"/>
    <property type="evidence" value="ECO:0007669"/>
    <property type="project" value="UniProtKB-EC"/>
</dbReference>
<evidence type="ECO:0000256" key="9">
    <source>
        <dbReference type="ARBA" id="ARBA00049534"/>
    </source>
</evidence>
<feature type="non-terminal residue" evidence="12">
    <location>
        <position position="197"/>
    </location>
</feature>
<comment type="caution">
    <text evidence="12">The sequence shown here is derived from an EMBL/GenBank/DDBJ whole genome shotgun (WGS) entry which is preliminary data.</text>
</comment>
<reference evidence="12" key="1">
    <citation type="submission" date="2018-10" db="EMBL/GenBank/DDBJ databases">
        <title>Iterative Subtractive Binning of Freshwater Chronoseries Metagenomes Recovers Nearly Complete Genomes from over Four Hundred Novel Species.</title>
        <authorList>
            <person name="Rodriguez-R L.M."/>
            <person name="Tsementzi D."/>
            <person name="Luo C."/>
            <person name="Konstantinidis K.T."/>
        </authorList>
    </citation>
    <scope>NUCLEOTIDE SEQUENCE</scope>
    <source>
        <strain evidence="12">WB8_2A_004</strain>
    </source>
</reference>
<dbReference type="InterPro" id="IPR029062">
    <property type="entry name" value="Class_I_gatase-like"/>
</dbReference>
<keyword evidence="3" id="KW-0028">Amino-acid biosynthesis</keyword>
<dbReference type="Gene3D" id="3.40.50.880">
    <property type="match status" value="1"/>
</dbReference>
<evidence type="ECO:0000256" key="2">
    <source>
        <dbReference type="ARBA" id="ARBA00011152"/>
    </source>
</evidence>
<feature type="active site" description="Nucleophile" evidence="10">
    <location>
        <position position="88"/>
    </location>
</feature>
<proteinExistence type="predicted"/>
<evidence type="ECO:0000256" key="1">
    <source>
        <dbReference type="ARBA" id="ARBA00005091"/>
    </source>
</evidence>
<comment type="catalytic activity">
    <reaction evidence="8">
        <text>5-[(5-phospho-1-deoxy-D-ribulos-1-ylimino)methylamino]-1-(5-phospho-beta-D-ribosyl)imidazole-4-carboxamide + L-glutamine = D-erythro-1-(imidazol-4-yl)glycerol 3-phosphate + 5-amino-1-(5-phospho-beta-D-ribosyl)imidazole-4-carboxamide + L-glutamate + H(+)</text>
        <dbReference type="Rhea" id="RHEA:24793"/>
        <dbReference type="ChEBI" id="CHEBI:15378"/>
        <dbReference type="ChEBI" id="CHEBI:29985"/>
        <dbReference type="ChEBI" id="CHEBI:58278"/>
        <dbReference type="ChEBI" id="CHEBI:58359"/>
        <dbReference type="ChEBI" id="CHEBI:58475"/>
        <dbReference type="ChEBI" id="CHEBI:58525"/>
        <dbReference type="EC" id="4.3.2.10"/>
    </reaction>
</comment>
<dbReference type="EMBL" id="RGOB01000105">
    <property type="protein sequence ID" value="NCU53347.1"/>
    <property type="molecule type" value="Genomic_DNA"/>
</dbReference>
<accession>A0A966HRS0</accession>
<comment type="catalytic activity">
    <reaction evidence="9">
        <text>L-glutamine + H2O = L-glutamate + NH4(+)</text>
        <dbReference type="Rhea" id="RHEA:15889"/>
        <dbReference type="ChEBI" id="CHEBI:15377"/>
        <dbReference type="ChEBI" id="CHEBI:28938"/>
        <dbReference type="ChEBI" id="CHEBI:29985"/>
        <dbReference type="ChEBI" id="CHEBI:58359"/>
        <dbReference type="EC" id="3.5.1.2"/>
    </reaction>
</comment>
<dbReference type="NCBIfam" id="TIGR01855">
    <property type="entry name" value="IMP_synth_hisH"/>
    <property type="match status" value="1"/>
</dbReference>
<comment type="pathway">
    <text evidence="1">Amino-acid biosynthesis; L-histidine biosynthesis; L-histidine from 5-phospho-alpha-D-ribose 1-diphosphate: step 5/9.</text>
</comment>
<feature type="active site" evidence="10">
    <location>
        <position position="193"/>
    </location>
</feature>
<evidence type="ECO:0000256" key="3">
    <source>
        <dbReference type="ARBA" id="ARBA00022605"/>
    </source>
</evidence>
<feature type="domain" description="Glutamine amidotransferase" evidence="11">
    <location>
        <begin position="13"/>
        <end position="196"/>
    </location>
</feature>
<dbReference type="CDD" id="cd01748">
    <property type="entry name" value="GATase1_IGP_Synthase"/>
    <property type="match status" value="1"/>
</dbReference>
<dbReference type="GO" id="GO:0000105">
    <property type="term" value="P:L-histidine biosynthetic process"/>
    <property type="evidence" value="ECO:0007669"/>
    <property type="project" value="UniProtKB-KW"/>
</dbReference>
<dbReference type="InterPro" id="IPR010139">
    <property type="entry name" value="Imidazole-glycPsynth_HisH"/>
</dbReference>
<keyword evidence="7" id="KW-0456">Lyase</keyword>